<dbReference type="InterPro" id="IPR028994">
    <property type="entry name" value="Integrin_alpha_N"/>
</dbReference>
<dbReference type="PANTHER" id="PTHR36220:SF1">
    <property type="entry name" value="GAMMA TUBULIN COMPLEX COMPONENT C-TERMINAL DOMAIN-CONTAINING PROTEIN"/>
    <property type="match status" value="1"/>
</dbReference>
<dbReference type="SUPFAM" id="SSF69318">
    <property type="entry name" value="Integrin alpha N-terminal domain"/>
    <property type="match status" value="1"/>
</dbReference>
<dbReference type="AlphaFoldDB" id="A0A7W5P554"/>
<evidence type="ECO:0008006" key="6">
    <source>
        <dbReference type="Google" id="ProtNLM"/>
    </source>
</evidence>
<dbReference type="EMBL" id="JACHZG010000001">
    <property type="protein sequence ID" value="MBB3325084.1"/>
    <property type="molecule type" value="Genomic_DNA"/>
</dbReference>
<protein>
    <recommendedName>
        <fullName evidence="6">FG-GAP repeat-containing protein</fullName>
    </recommendedName>
</protein>
<keyword evidence="3" id="KW-0325">Glycoprotein</keyword>
<evidence type="ECO:0000256" key="2">
    <source>
        <dbReference type="ARBA" id="ARBA00022737"/>
    </source>
</evidence>
<evidence type="ECO:0000256" key="3">
    <source>
        <dbReference type="ARBA" id="ARBA00023180"/>
    </source>
</evidence>
<evidence type="ECO:0000256" key="1">
    <source>
        <dbReference type="ARBA" id="ARBA00022729"/>
    </source>
</evidence>
<dbReference type="SMART" id="SM00191">
    <property type="entry name" value="Int_alpha"/>
    <property type="match status" value="3"/>
</dbReference>
<reference evidence="4 5" key="1">
    <citation type="submission" date="2020-08" db="EMBL/GenBank/DDBJ databases">
        <title>Sequencing the genomes of 1000 actinobacteria strains.</title>
        <authorList>
            <person name="Klenk H.-P."/>
        </authorList>
    </citation>
    <scope>NUCLEOTIDE SEQUENCE [LARGE SCALE GENOMIC DNA]</scope>
    <source>
        <strain evidence="4 5">DSM 11053</strain>
    </source>
</reference>
<comment type="caution">
    <text evidence="4">The sequence shown here is derived from an EMBL/GenBank/DDBJ whole genome shotgun (WGS) entry which is preliminary data.</text>
</comment>
<proteinExistence type="predicted"/>
<accession>A0A7W5P554</accession>
<dbReference type="Pfam" id="PF01839">
    <property type="entry name" value="FG-GAP"/>
    <property type="match status" value="1"/>
</dbReference>
<evidence type="ECO:0000313" key="5">
    <source>
        <dbReference type="Proteomes" id="UP000565572"/>
    </source>
</evidence>
<dbReference type="PROSITE" id="PS51470">
    <property type="entry name" value="FG_GAP"/>
    <property type="match status" value="1"/>
</dbReference>
<keyword evidence="2" id="KW-0677">Repeat</keyword>
<keyword evidence="5" id="KW-1185">Reference proteome</keyword>
<organism evidence="4 5">
    <name type="scientific">Microlunatus antarcticus</name>
    <dbReference type="NCBI Taxonomy" id="53388"/>
    <lineage>
        <taxon>Bacteria</taxon>
        <taxon>Bacillati</taxon>
        <taxon>Actinomycetota</taxon>
        <taxon>Actinomycetes</taxon>
        <taxon>Propionibacteriales</taxon>
        <taxon>Propionibacteriaceae</taxon>
        <taxon>Microlunatus</taxon>
    </lineage>
</organism>
<dbReference type="Gene3D" id="2.130.10.130">
    <property type="entry name" value="Integrin alpha, N-terminal"/>
    <property type="match status" value="2"/>
</dbReference>
<keyword evidence="1" id="KW-0732">Signal</keyword>
<dbReference type="InterPro" id="IPR013517">
    <property type="entry name" value="FG-GAP"/>
</dbReference>
<evidence type="ECO:0000313" key="4">
    <source>
        <dbReference type="EMBL" id="MBB3325084.1"/>
    </source>
</evidence>
<dbReference type="Proteomes" id="UP000565572">
    <property type="component" value="Unassembled WGS sequence"/>
</dbReference>
<sequence>MPLQHAHAVYGGGCGADGDLGAGRGPEVVVGLPNTNADAGAIDVWATDRYATLTLASLSGTASAAGDRFGAAVTVMDVNCDRANDLVVGAPGADHGRGRVYVVLDPLSDQKPATVFVVGRGQNEGAHFGAAIAAAGPVGPDQGPLISDLWIGAPGTDLSSAYQQEGAVNHYTSTRGGQGTWLGLDLVETLRPETPGVDSVLVDGHYGAALATSPGRVLIGAPDAGWREASHAGFVKERRRVDGGATFEHPFLWSRETPGVPGNPTTGDRFGASLASSREISLIGAPGVDVGKADDAGSVLMTTDVGSWSLPDRTFTYGQEGIPGKPRSGDHLGQAVALGDNLGCAGLFQMQAAFGAPGRDVKHKGRQRDDAGAVVVVPTTNLYGECKDATILDQSHELAGTPEAGDHVGAALGVLRYTEDVPGNGLGDRVLVGAPGEDWQGKKNAGIVQAGAAVPPGIVDPRAIPVSHSYRTSLTNSHGPRKNLRYGAVLAGELGI</sequence>
<dbReference type="InterPro" id="IPR013519">
    <property type="entry name" value="Int_alpha_beta-p"/>
</dbReference>
<name>A0A7W5P554_9ACTN</name>
<gene>
    <name evidence="4" type="ORF">FHX39_000028</name>
</gene>
<dbReference type="PANTHER" id="PTHR36220">
    <property type="entry name" value="UNNAMED PRODUCT"/>
    <property type="match status" value="1"/>
</dbReference>